<evidence type="ECO:0000313" key="1">
    <source>
        <dbReference type="EMBL" id="SVD98847.1"/>
    </source>
</evidence>
<reference evidence="1" key="1">
    <citation type="submission" date="2018-05" db="EMBL/GenBank/DDBJ databases">
        <authorList>
            <person name="Lanie J.A."/>
            <person name="Ng W.-L."/>
            <person name="Kazmierczak K.M."/>
            <person name="Andrzejewski T.M."/>
            <person name="Davidsen T.M."/>
            <person name="Wayne K.J."/>
            <person name="Tettelin H."/>
            <person name="Glass J.I."/>
            <person name="Rusch D."/>
            <person name="Podicherti R."/>
            <person name="Tsui H.-C.T."/>
            <person name="Winkler M.E."/>
        </authorList>
    </citation>
    <scope>NUCLEOTIDE SEQUENCE</scope>
</reference>
<organism evidence="1">
    <name type="scientific">marine metagenome</name>
    <dbReference type="NCBI Taxonomy" id="408172"/>
    <lineage>
        <taxon>unclassified sequences</taxon>
        <taxon>metagenomes</taxon>
        <taxon>ecological metagenomes</taxon>
    </lineage>
</organism>
<feature type="non-terminal residue" evidence="1">
    <location>
        <position position="255"/>
    </location>
</feature>
<name>A0A382ZTJ1_9ZZZZ</name>
<feature type="non-terminal residue" evidence="1">
    <location>
        <position position="1"/>
    </location>
</feature>
<dbReference type="SUPFAM" id="SSF51556">
    <property type="entry name" value="Metallo-dependent hydrolases"/>
    <property type="match status" value="1"/>
</dbReference>
<dbReference type="AlphaFoldDB" id="A0A382ZTJ1"/>
<evidence type="ECO:0008006" key="2">
    <source>
        <dbReference type="Google" id="ProtNLM"/>
    </source>
</evidence>
<dbReference type="Gene3D" id="3.20.20.140">
    <property type="entry name" value="Metal-dependent hydrolases"/>
    <property type="match status" value="1"/>
</dbReference>
<accession>A0A382ZTJ1</accession>
<gene>
    <name evidence="1" type="ORF">METZ01_LOCUS451701</name>
</gene>
<dbReference type="EMBL" id="UINC01186573">
    <property type="protein sequence ID" value="SVD98847.1"/>
    <property type="molecule type" value="Genomic_DNA"/>
</dbReference>
<protein>
    <recommendedName>
        <fullName evidence="2">Amidohydrolase 3 domain-containing protein</fullName>
    </recommendedName>
</protein>
<sequence>FIDVHSHAGEGLAREGLGQGKPLLAQGITTIVANPDGGGPVDLGQQRQLLESNGLGLNVALLIGHAAVRRDVLAMADRTPTEEEMVEMQRLVRRGMEAGAYGLSSGLFYAPGSYATTEEIVALGSVVAEFGGLYTSHIRDESNYTVGLVAAVNEVIEIAEANGMLGIVSHMKALGPDNWGLSVAATTRLDEARRRGVEVYADQYPYEASSTGLSAALLPRWAQVGGPDQLRRRIADSETRIRVVREMRDNLRRRG</sequence>
<dbReference type="InterPro" id="IPR032466">
    <property type="entry name" value="Metal_Hydrolase"/>
</dbReference>
<proteinExistence type="predicted"/>